<feature type="transmembrane region" description="Helical" evidence="2">
    <location>
        <begin position="2339"/>
        <end position="2357"/>
    </location>
</feature>
<dbReference type="SUPFAM" id="SSF48425">
    <property type="entry name" value="Sec7 domain"/>
    <property type="match status" value="1"/>
</dbReference>
<dbReference type="PROSITE" id="PS50190">
    <property type="entry name" value="SEC7"/>
    <property type="match status" value="1"/>
</dbReference>
<dbReference type="VEuPathDB" id="PlasmoDB:PGAL8A_00202100"/>
<dbReference type="GeneID" id="39730547"/>
<dbReference type="SMART" id="SM00222">
    <property type="entry name" value="Sec7"/>
    <property type="match status" value="1"/>
</dbReference>
<feature type="compositionally biased region" description="Low complexity" evidence="1">
    <location>
        <begin position="993"/>
        <end position="1003"/>
    </location>
</feature>
<dbReference type="InterPro" id="IPR000904">
    <property type="entry name" value="Sec7_dom"/>
</dbReference>
<dbReference type="PANTHER" id="PTHR10663:SF388">
    <property type="entry name" value="GOLGI-SPECIFIC BREFELDIN A-RESISTANCE GUANINE NUCLEOTIDE EXCHANGE FACTOR 1"/>
    <property type="match status" value="1"/>
</dbReference>
<feature type="region of interest" description="Disordered" evidence="1">
    <location>
        <begin position="2830"/>
        <end position="2920"/>
    </location>
</feature>
<gene>
    <name evidence="4" type="primary">SEC7</name>
    <name evidence="4" type="ORF">PGAL8A_00202100</name>
</gene>
<dbReference type="Gene3D" id="1.10.1000.11">
    <property type="entry name" value="Arf Nucleotide-binding Site Opener,domain 2"/>
    <property type="match status" value="2"/>
</dbReference>
<keyword evidence="2" id="KW-0812">Transmembrane</keyword>
<feature type="region of interest" description="Disordered" evidence="1">
    <location>
        <begin position="1546"/>
        <end position="1590"/>
    </location>
</feature>
<reference evidence="4" key="1">
    <citation type="submission" date="2015-04" db="EMBL/GenBank/DDBJ databases">
        <authorList>
            <consortium name="Pathogen Informatics"/>
        </authorList>
    </citation>
    <scope>NUCLEOTIDE SEQUENCE [LARGE SCALE GENOMIC DNA]</scope>
    <source>
        <strain evidence="4">8A</strain>
    </source>
</reference>
<dbReference type="Gene3D" id="1.10.220.20">
    <property type="match status" value="1"/>
</dbReference>
<evidence type="ECO:0000256" key="1">
    <source>
        <dbReference type="SAM" id="MobiDB-lite"/>
    </source>
</evidence>
<keyword evidence="2" id="KW-0472">Membrane</keyword>
<feature type="compositionally biased region" description="Basic and acidic residues" evidence="1">
    <location>
        <begin position="1564"/>
        <end position="1590"/>
    </location>
</feature>
<evidence type="ECO:0000313" key="4">
    <source>
        <dbReference type="EMBL" id="CRG94624.1"/>
    </source>
</evidence>
<dbReference type="Proteomes" id="UP000220797">
    <property type="component" value="Unassembled WGS sequence"/>
</dbReference>
<feature type="region of interest" description="Disordered" evidence="1">
    <location>
        <begin position="817"/>
        <end position="840"/>
    </location>
</feature>
<feature type="compositionally biased region" description="Low complexity" evidence="1">
    <location>
        <begin position="831"/>
        <end position="840"/>
    </location>
</feature>
<dbReference type="OrthoDB" id="18431at2759"/>
<evidence type="ECO:0000259" key="3">
    <source>
        <dbReference type="PROSITE" id="PS50190"/>
    </source>
</evidence>
<name>A0A1J1GQD2_PLAGA</name>
<dbReference type="InterPro" id="IPR023394">
    <property type="entry name" value="Sec7_C_sf"/>
</dbReference>
<sequence length="2920" mass="348701">MEYKYYKKEDNKCISLNNSYECDDNRQKFCHDYIKSEFYNDEFPKLNIFTIIKNEIINVLTTIKKHEYNKNLDSSIIDALFILYNSINNLNNSIKEEIDINDFNNKLDIYHIAPFLNIIRNNNIFYKIKLNALHSLDRILKYNSNNFNEQNYENNISSKQISYISIGNEEGTNNIETEKINKKDSHFFDENNLINVNDKHDENEIQMKINEKIPKKKYHFFNKNYKLNKKSSSKKEENSNFLINKGNNIINISIETLLNSPINYNNISQEEIILYDTIILFNNIICNAIKMIDQKNIIKIICYIFKIYKNNKYSLLFKDNCESVLVNIFYVILSSFMNNADHNSINDLLIIVLVLINNNKNKFVLELLKKKEYISLYKDLFENDISNDNMENINLLSFRLLNILLEICGCSFTNKNMDVLTNIIRCLFIHINSSSYILICKSMRVYVNIFILYKKHFYIYNEIFINILLEILKKNSSKNIAEIALLTISHFCLENVLFEIYYNYDINLYASDLLENFIQSILEMCVNFNQNTTIVNEVIFKMIKSILYISSPCKFCNNSKNNVFLRKSNNRVSEASGYESQLINDFRSDIYSNTYSSVLNSNTNENFTSYENKNSNELEDKKKKHKSDIYRNVTKEITEKINKMDSECFLCKNKRENQEHTENKKNNCSSEKDEHRENLSKKDDLKKSNMNKLYSLSFLTSIDDNRYINFCSILLFEYLKEYIKVQYIKKKKNKMRKKKLRKEILKKSANIFNKLKNKSIDELIKIKIIETHETFTKIDKGNYTIDLVTSNNKKNLINSSSLSYKEKPSTINEVDIEKERNDKGSNDANDTKNVNDNSNNITISSHNIIDNINDVERKQEKNKFYNNNLTKEINLDDTYEIEKKFNEENDNYVDDVSNLVEVNNENILKDENINVEKKKCILYDVSSENPNKNEELNNKIDKNKSDNSKKSKGKDICKKEKIEKLSKEESNVKVGKNKNSDHVKEKDNIPVESKSSQNNSKCSNINNMQKNLIEDEYFLKSITKFLRYNPFLDKEFIGEYISHRKNINILKNYVKLFDFCNLSLLSSLRLFLYYFKLPGEAQLIERILEHFSLCFFYSNPIHGDLDSVYKWENNKIVCLMKEEELANVKRYILIDNLNKTNDDNNDKINTHMNNNNTCDNKNNDHNKDNYVNYNKNNSGIDDIRNNLGYNNIQENINLKKNVDIKDYVHRNVYITSKKIQSMNEEEINKKYVIVENSDVIFILTYSIIMLNTDLHNNQVKNKMKLEEFIKNNRGINNGKNIDRIYLENLYNCILHEEIKLFSNTQNSYTNDDQYWKLLEKRKEQYKKYHYIKEKEVYFYKYDINKLIIKNNFLHIFFEIFKRTNDYNLTENCLCIFKMLINNFSYYYDIININKLCYIFKYINFYLTQKSQSLLYLFFYFVKKCHNLFRDCWSIYINIIFKLVAIDLVPVFFYPYIYINNIQFNNDKDFLNGKFNKGNSLETYNINKSITEIYQHPLLIFKKNVKKLNKSKWIDEFSNIFFSKNNNSENNNLSIIFKENYSEKIEEDKKKKKKKEEKQQNYLNKEQEKTDTQDNSELKKEQNDNKEGHDDNIEEDELNCIYVNIKGDSKNVDNSTIIDNINIYKRLKLDIYNFFTFNDFYNNMITNLNINSFVHLIRFLIIKCSFNKENEVNILNLSNKTELNNQYSKSQIINSSYLNNDKYNGLNNVHDHINDYNPVLVNSENSFDLFCCKKTKIFALQMFFHIMCFKINYTYVLYNILCKIGMKHFRKNYIDNIEINNMFEKSYENLFDMSIEEYSDESIQESKKVDEIIVDKKREKKKKKKKNDFNLSLNNIYDTDNSSNSSLSDSVLSDISNDSFIVRKNQTTKNELYLYLIKGEEKIQENKEDQEENKNFKNDCEFDKIYAYADNGEEEKENEKGENEETIDNDFKDEINCSAKENSSNQKCLNAEMNTYICMNRRKEFLIDKIKMDLYMKTYIMHLKIIVITFEHFFKLLNNFLIINYDDSNIFINIYNSIFKNYKMKNVEIKTEEDISKDKSYHIYDKNFEEIDKILNYEDEKIDIHDIENKLFLIKSCNEDTEKEWLFVEQLIMSIMNFSYICFNIYKDDKNKINKIKFNEVKYDTCFTKIYFQLKKKNKKFFFLCGIYLLYILQFLKKNILYRYIDKIIYVLEKISKNIYVNSCIINIYLHILQLITPNNILYKNTNNTNISLNDKDIYIYIEKATIYTESINNIINNNNVLIKLNNFNIENIILSLLPYLLFFSNKKEEINAHIASINSECLHIISNIYYKSIYMYMNISKKNKTNKSIIINCESSDQINLYKRNDDFLFDKVIELKKMYIFLLTCFVLSLACSFSSKKTRSEAYIKLQQFLFNENYIFKRVNKNEISNDNKNEQNGKDEKYVYRDEKLIDLISNFIILPLITYNYYFPFICKNMYLKKYNDDKEQNSKKENETNNSEDNSINCFISKTNYFKEALLNFNLCSKNNKYICDNICGNNEYENCGCIINYKNIETINEDLNILNNLFNFSNDYYIHTMLHKQYNYYFSYLFAKKMLSYDNVCYRKSMSISFVSHIILSFLYSLLNCSGEMCDNNNNSNINNRNIFNNNEPKSTELEKDENDSTLYDKVKNNQIIEEENEINLYELLCLNNEGTYNKIVTKTKCENNCIYYFLKHFYQALLTIKEEAKKILHIYKETFIENIKNIIYVSSSYAYSLKDYRINCFSHIKNGLFFLNEEEKNNLKSYNKENMERKKDSQDFDFDSDIFKNILKLQVNVRISISIVYYILYSDNSQNNQFKLIFEELLNVLLTKYNENPDEVNQNMKDDEIITEKQENEHGNLQNEAIKDKDNVNKEQEEINKNNKNEENKKDKEGKKDKENKKSKENKKDKENKKEKEGKKDKENKKEREYKKEKEDKKNNDREE</sequence>
<feature type="compositionally biased region" description="Basic and acidic residues" evidence="1">
    <location>
        <begin position="2841"/>
        <end position="2920"/>
    </location>
</feature>
<feature type="region of interest" description="Disordered" evidence="1">
    <location>
        <begin position="931"/>
        <end position="954"/>
    </location>
</feature>
<keyword evidence="2" id="KW-1133">Transmembrane helix</keyword>
<feature type="region of interest" description="Disordered" evidence="1">
    <location>
        <begin position="659"/>
        <end position="683"/>
    </location>
</feature>
<dbReference type="GO" id="GO:0005085">
    <property type="term" value="F:guanyl-nucleotide exchange factor activity"/>
    <property type="evidence" value="ECO:0007669"/>
    <property type="project" value="InterPro"/>
</dbReference>
<comment type="caution">
    <text evidence="4">The sequence shown here is derived from an EMBL/GenBank/DDBJ whole genome shotgun (WGS) entry which is preliminary data.</text>
</comment>
<accession>A0A1J1GQD2</accession>
<feature type="compositionally biased region" description="Basic and acidic residues" evidence="1">
    <location>
        <begin position="978"/>
        <end position="989"/>
    </location>
</feature>
<dbReference type="OMA" id="GEYISHR"/>
<dbReference type="PANTHER" id="PTHR10663">
    <property type="entry name" value="GUANYL-NUCLEOTIDE EXCHANGE FACTOR"/>
    <property type="match status" value="1"/>
</dbReference>
<protein>
    <submittedName>
        <fullName evidence="4">Protein transport protein SEC7, putative</fullName>
    </submittedName>
</protein>
<feature type="transmembrane region" description="Helical" evidence="2">
    <location>
        <begin position="2409"/>
        <end position="2428"/>
    </location>
</feature>
<evidence type="ECO:0000313" key="5">
    <source>
        <dbReference type="Proteomes" id="UP000220797"/>
    </source>
</evidence>
<dbReference type="EMBL" id="CVMV01000032">
    <property type="protein sequence ID" value="CRG94624.1"/>
    <property type="molecule type" value="Genomic_DNA"/>
</dbReference>
<organism evidence="4 5">
    <name type="scientific">Plasmodium gallinaceum</name>
    <dbReference type="NCBI Taxonomy" id="5849"/>
    <lineage>
        <taxon>Eukaryota</taxon>
        <taxon>Sar</taxon>
        <taxon>Alveolata</taxon>
        <taxon>Apicomplexa</taxon>
        <taxon>Aconoidasida</taxon>
        <taxon>Haemosporida</taxon>
        <taxon>Plasmodiidae</taxon>
        <taxon>Plasmodium</taxon>
        <taxon>Plasmodium (Haemamoeba)</taxon>
    </lineage>
</organism>
<feature type="domain" description="SEC7" evidence="3">
    <location>
        <begin position="961"/>
        <end position="1296"/>
    </location>
</feature>
<feature type="region of interest" description="Disordered" evidence="1">
    <location>
        <begin position="968"/>
        <end position="1003"/>
    </location>
</feature>
<evidence type="ECO:0000256" key="2">
    <source>
        <dbReference type="SAM" id="Phobius"/>
    </source>
</evidence>
<proteinExistence type="predicted"/>
<dbReference type="InterPro" id="IPR035999">
    <property type="entry name" value="Sec7_dom_sf"/>
</dbReference>
<keyword evidence="5" id="KW-1185">Reference proteome</keyword>
<dbReference type="RefSeq" id="XP_028527439.1">
    <property type="nucleotide sequence ID" value="XM_028670714.1"/>
</dbReference>
<dbReference type="GO" id="GO:0032012">
    <property type="term" value="P:regulation of ARF protein signal transduction"/>
    <property type="evidence" value="ECO:0007669"/>
    <property type="project" value="InterPro"/>
</dbReference>